<reference evidence="4" key="1">
    <citation type="journal article" date="2019" name="Int. J. Syst. Evol. Microbiol.">
        <title>The Global Catalogue of Microorganisms (GCM) 10K type strain sequencing project: providing services to taxonomists for standard genome sequencing and annotation.</title>
        <authorList>
            <consortium name="The Broad Institute Genomics Platform"/>
            <consortium name="The Broad Institute Genome Sequencing Center for Infectious Disease"/>
            <person name="Wu L."/>
            <person name="Ma J."/>
        </authorList>
    </citation>
    <scope>NUCLEOTIDE SEQUENCE [LARGE SCALE GENOMIC DNA]</scope>
    <source>
        <strain evidence="4">NBRC 106396</strain>
    </source>
</reference>
<keyword evidence="1" id="KW-0472">Membrane</keyword>
<dbReference type="InterPro" id="IPR014231">
    <property type="entry name" value="Spore_YpjB"/>
</dbReference>
<dbReference type="EMBL" id="JBHTCP010000004">
    <property type="protein sequence ID" value="MFC7370530.1"/>
    <property type="molecule type" value="Genomic_DNA"/>
</dbReference>
<keyword evidence="4" id="KW-1185">Reference proteome</keyword>
<feature type="signal peptide" evidence="2">
    <location>
        <begin position="1"/>
        <end position="25"/>
    </location>
</feature>
<accession>A0ABW2NM89</accession>
<evidence type="ECO:0000256" key="1">
    <source>
        <dbReference type="SAM" id="Phobius"/>
    </source>
</evidence>
<dbReference type="RefSeq" id="WP_379746005.1">
    <property type="nucleotide sequence ID" value="NZ_JBHTCP010000004.1"/>
</dbReference>
<feature type="chain" id="PRO_5045418359" evidence="2">
    <location>
        <begin position="26"/>
        <end position="265"/>
    </location>
</feature>
<keyword evidence="1" id="KW-0812">Transmembrane</keyword>
<keyword evidence="1" id="KW-1133">Transmembrane helix</keyword>
<dbReference type="InterPro" id="IPR036618">
    <property type="entry name" value="PtsI_HPr-bd_sf"/>
</dbReference>
<gene>
    <name evidence="3" type="ORF">ACFQPF_02440</name>
</gene>
<proteinExistence type="predicted"/>
<evidence type="ECO:0000313" key="3">
    <source>
        <dbReference type="EMBL" id="MFC7370530.1"/>
    </source>
</evidence>
<protein>
    <submittedName>
        <fullName evidence="3">Sporulation protein YpjB</fullName>
    </submittedName>
</protein>
<name>A0ABW2NM89_9BACL</name>
<comment type="caution">
    <text evidence="3">The sequence shown here is derived from an EMBL/GenBank/DDBJ whole genome shotgun (WGS) entry which is preliminary data.</text>
</comment>
<evidence type="ECO:0000313" key="4">
    <source>
        <dbReference type="Proteomes" id="UP001596549"/>
    </source>
</evidence>
<dbReference type="SUPFAM" id="SSF47831">
    <property type="entry name" value="Enzyme I of the PEP:sugar phosphotransferase system HPr-binding (sub)domain"/>
    <property type="match status" value="1"/>
</dbReference>
<dbReference type="Pfam" id="PF09577">
    <property type="entry name" value="Spore_YpjB"/>
    <property type="match status" value="1"/>
</dbReference>
<evidence type="ECO:0000256" key="2">
    <source>
        <dbReference type="SAM" id="SignalP"/>
    </source>
</evidence>
<dbReference type="Proteomes" id="UP001596549">
    <property type="component" value="Unassembled WGS sequence"/>
</dbReference>
<keyword evidence="2" id="KW-0732">Signal</keyword>
<feature type="transmembrane region" description="Helical" evidence="1">
    <location>
        <begin position="229"/>
        <end position="249"/>
    </location>
</feature>
<organism evidence="3 4">
    <name type="scientific">Fictibacillus iocasae</name>
    <dbReference type="NCBI Taxonomy" id="2715437"/>
    <lineage>
        <taxon>Bacteria</taxon>
        <taxon>Bacillati</taxon>
        <taxon>Bacillota</taxon>
        <taxon>Bacilli</taxon>
        <taxon>Bacillales</taxon>
        <taxon>Fictibacillaceae</taxon>
        <taxon>Fictibacillus</taxon>
    </lineage>
</organism>
<sequence length="265" mass="30089">MKKGAAVALLLTCLSLYFGTVTVNANKSADEEKLWGEMNRLAGQAWNLGKEEKFDEAVSVLKYTSKYLSETKDTGLTPEKQRVLQHTFDTTLFTLGSNEESNKGKLMKVTEVMMLVDALQSENQPLWKQAELTVMAPFEEMQKAAMKQEKEKFNVALNQFLQEFETIRPALVMDLSDDKLALLDGHLSFLENKRMTMFKSEEEQIRIETAAADFESVFQAEEDESDPSIFWLIFSIGGIIFSTLSYVSWRKYNGEKEKAVNAEGK</sequence>